<evidence type="ECO:0000313" key="2">
    <source>
        <dbReference type="Proteomes" id="UP000317940"/>
    </source>
</evidence>
<keyword evidence="2" id="KW-1185">Reference proteome</keyword>
<dbReference type="AlphaFoldDB" id="A0A561TVU7"/>
<dbReference type="Proteomes" id="UP000317940">
    <property type="component" value="Unassembled WGS sequence"/>
</dbReference>
<accession>A0A561TVU7</accession>
<protein>
    <submittedName>
        <fullName evidence="1">Uncharacterized protein</fullName>
    </submittedName>
</protein>
<sequence length="78" mass="8254">MPGREILRKVWGTAHEQRTTYLRVYVAGLRRKPSGADHLAGSGHAVRPGKVVGARTTDSCQGFIRAGDSDLPAAAGPT</sequence>
<reference evidence="1 2" key="1">
    <citation type="submission" date="2019-06" db="EMBL/GenBank/DDBJ databases">
        <title>Sequencing the genomes of 1000 actinobacteria strains.</title>
        <authorList>
            <person name="Klenk H.-P."/>
        </authorList>
    </citation>
    <scope>NUCLEOTIDE SEQUENCE [LARGE SCALE GENOMIC DNA]</scope>
    <source>
        <strain evidence="1 2">DSM 44826</strain>
    </source>
</reference>
<evidence type="ECO:0000313" key="1">
    <source>
        <dbReference type="EMBL" id="TWF91233.1"/>
    </source>
</evidence>
<proteinExistence type="predicted"/>
<comment type="caution">
    <text evidence="1">The sequence shown here is derived from an EMBL/GenBank/DDBJ whole genome shotgun (WGS) entry which is preliminary data.</text>
</comment>
<organism evidence="1 2">
    <name type="scientific">Kitasatospora viridis</name>
    <dbReference type="NCBI Taxonomy" id="281105"/>
    <lineage>
        <taxon>Bacteria</taxon>
        <taxon>Bacillati</taxon>
        <taxon>Actinomycetota</taxon>
        <taxon>Actinomycetes</taxon>
        <taxon>Kitasatosporales</taxon>
        <taxon>Streptomycetaceae</taxon>
        <taxon>Kitasatospora</taxon>
    </lineage>
</organism>
<dbReference type="EMBL" id="VIWT01000002">
    <property type="protein sequence ID" value="TWF91233.1"/>
    <property type="molecule type" value="Genomic_DNA"/>
</dbReference>
<name>A0A561TVU7_9ACTN</name>
<gene>
    <name evidence="1" type="ORF">FHX73_12345</name>
</gene>